<feature type="compositionally biased region" description="Basic and acidic residues" evidence="1">
    <location>
        <begin position="1"/>
        <end position="23"/>
    </location>
</feature>
<feature type="region of interest" description="Disordered" evidence="1">
    <location>
        <begin position="46"/>
        <end position="65"/>
    </location>
</feature>
<reference evidence="2" key="1">
    <citation type="submission" date="2019-07" db="EMBL/GenBank/DDBJ databases">
        <authorList>
            <person name="Dittberner H."/>
        </authorList>
    </citation>
    <scope>NUCLEOTIDE SEQUENCE [LARGE SCALE GENOMIC DNA]</scope>
</reference>
<sequence>MKRNGKEERLEHQQEKKQSKEKIPPTVTLKSPTTGEGNSKIEKMRLGRTTGKKEAAQNLFTDYRL</sequence>
<evidence type="ECO:0000313" key="2">
    <source>
        <dbReference type="EMBL" id="VVA94411.1"/>
    </source>
</evidence>
<gene>
    <name evidence="2" type="ORF">ANE_LOCUS4856</name>
</gene>
<proteinExistence type="predicted"/>
<feature type="compositionally biased region" description="Polar residues" evidence="1">
    <location>
        <begin position="28"/>
        <end position="37"/>
    </location>
</feature>
<keyword evidence="3" id="KW-1185">Reference proteome</keyword>
<dbReference type="AlphaFoldDB" id="A0A565AYD3"/>
<dbReference type="Proteomes" id="UP000489600">
    <property type="component" value="Unassembled WGS sequence"/>
</dbReference>
<feature type="compositionally biased region" description="Basic and acidic residues" evidence="1">
    <location>
        <begin position="46"/>
        <end position="55"/>
    </location>
</feature>
<evidence type="ECO:0000256" key="1">
    <source>
        <dbReference type="SAM" id="MobiDB-lite"/>
    </source>
</evidence>
<name>A0A565AYD3_9BRAS</name>
<evidence type="ECO:0000313" key="3">
    <source>
        <dbReference type="Proteomes" id="UP000489600"/>
    </source>
</evidence>
<feature type="region of interest" description="Disordered" evidence="1">
    <location>
        <begin position="1"/>
        <end position="40"/>
    </location>
</feature>
<accession>A0A565AYD3</accession>
<dbReference type="EMBL" id="CABITT030000002">
    <property type="protein sequence ID" value="VVA94411.1"/>
    <property type="molecule type" value="Genomic_DNA"/>
</dbReference>
<organism evidence="2 3">
    <name type="scientific">Arabis nemorensis</name>
    <dbReference type="NCBI Taxonomy" id="586526"/>
    <lineage>
        <taxon>Eukaryota</taxon>
        <taxon>Viridiplantae</taxon>
        <taxon>Streptophyta</taxon>
        <taxon>Embryophyta</taxon>
        <taxon>Tracheophyta</taxon>
        <taxon>Spermatophyta</taxon>
        <taxon>Magnoliopsida</taxon>
        <taxon>eudicotyledons</taxon>
        <taxon>Gunneridae</taxon>
        <taxon>Pentapetalae</taxon>
        <taxon>rosids</taxon>
        <taxon>malvids</taxon>
        <taxon>Brassicales</taxon>
        <taxon>Brassicaceae</taxon>
        <taxon>Arabideae</taxon>
        <taxon>Arabis</taxon>
    </lineage>
</organism>
<protein>
    <submittedName>
        <fullName evidence="2">Uncharacterized protein</fullName>
    </submittedName>
</protein>
<comment type="caution">
    <text evidence="2">The sequence shown here is derived from an EMBL/GenBank/DDBJ whole genome shotgun (WGS) entry which is preliminary data.</text>
</comment>